<dbReference type="InterPro" id="IPR050187">
    <property type="entry name" value="Lipid_Phosphate_FormReg"/>
</dbReference>
<keyword evidence="4" id="KW-0067">ATP-binding</keyword>
<dbReference type="Gene3D" id="2.60.200.40">
    <property type="match status" value="1"/>
</dbReference>
<proteinExistence type="predicted"/>
<gene>
    <name evidence="6" type="ORF">M413DRAFT_95154</name>
</gene>
<dbReference type="PROSITE" id="PS50146">
    <property type="entry name" value="DAGK"/>
    <property type="match status" value="1"/>
</dbReference>
<dbReference type="HOGENOM" id="CLU_013399_0_1_1"/>
<keyword evidence="3" id="KW-0418">Kinase</keyword>
<evidence type="ECO:0000256" key="2">
    <source>
        <dbReference type="ARBA" id="ARBA00022741"/>
    </source>
</evidence>
<organism evidence="6 7">
    <name type="scientific">Hebeloma cylindrosporum</name>
    <dbReference type="NCBI Taxonomy" id="76867"/>
    <lineage>
        <taxon>Eukaryota</taxon>
        <taxon>Fungi</taxon>
        <taxon>Dikarya</taxon>
        <taxon>Basidiomycota</taxon>
        <taxon>Agaricomycotina</taxon>
        <taxon>Agaricomycetes</taxon>
        <taxon>Agaricomycetidae</taxon>
        <taxon>Agaricales</taxon>
        <taxon>Agaricineae</taxon>
        <taxon>Hymenogastraceae</taxon>
        <taxon>Hebeloma</taxon>
    </lineage>
</organism>
<dbReference type="EMBL" id="KN831768">
    <property type="protein sequence ID" value="KIM49079.1"/>
    <property type="molecule type" value="Genomic_DNA"/>
</dbReference>
<evidence type="ECO:0000313" key="6">
    <source>
        <dbReference type="EMBL" id="KIM49079.1"/>
    </source>
</evidence>
<dbReference type="InterPro" id="IPR016064">
    <property type="entry name" value="NAD/diacylglycerol_kinase_sf"/>
</dbReference>
<dbReference type="Pfam" id="PF00781">
    <property type="entry name" value="DAGK_cat"/>
    <property type="match status" value="1"/>
</dbReference>
<dbReference type="PANTHER" id="PTHR12358">
    <property type="entry name" value="SPHINGOSINE KINASE"/>
    <property type="match status" value="1"/>
</dbReference>
<dbReference type="SUPFAM" id="SSF111331">
    <property type="entry name" value="NAD kinase/diacylglycerol kinase-like"/>
    <property type="match status" value="1"/>
</dbReference>
<dbReference type="SMART" id="SM00046">
    <property type="entry name" value="DAGKc"/>
    <property type="match status" value="1"/>
</dbReference>
<dbReference type="PANTHER" id="PTHR12358:SF31">
    <property type="entry name" value="ACYLGLYCEROL KINASE, MITOCHONDRIAL"/>
    <property type="match status" value="1"/>
</dbReference>
<dbReference type="InterPro" id="IPR045540">
    <property type="entry name" value="YegS/DAGK_C"/>
</dbReference>
<dbReference type="OrthoDB" id="3853857at2759"/>
<reference evidence="6 7" key="1">
    <citation type="submission" date="2014-04" db="EMBL/GenBank/DDBJ databases">
        <authorList>
            <consortium name="DOE Joint Genome Institute"/>
            <person name="Kuo A."/>
            <person name="Gay G."/>
            <person name="Dore J."/>
            <person name="Kohler A."/>
            <person name="Nagy L.G."/>
            <person name="Floudas D."/>
            <person name="Copeland A."/>
            <person name="Barry K.W."/>
            <person name="Cichocki N."/>
            <person name="Veneault-Fourrey C."/>
            <person name="LaButti K."/>
            <person name="Lindquist E.A."/>
            <person name="Lipzen A."/>
            <person name="Lundell T."/>
            <person name="Morin E."/>
            <person name="Murat C."/>
            <person name="Sun H."/>
            <person name="Tunlid A."/>
            <person name="Henrissat B."/>
            <person name="Grigoriev I.V."/>
            <person name="Hibbett D.S."/>
            <person name="Martin F."/>
            <person name="Nordberg H.P."/>
            <person name="Cantor M.N."/>
            <person name="Hua S.X."/>
        </authorList>
    </citation>
    <scope>NUCLEOTIDE SEQUENCE [LARGE SCALE GENOMIC DNA]</scope>
    <source>
        <strain evidence="7">h7</strain>
    </source>
</reference>
<name>A0A0C3CY53_HEBCY</name>
<dbReference type="AlphaFoldDB" id="A0A0C3CY53"/>
<evidence type="ECO:0000256" key="1">
    <source>
        <dbReference type="ARBA" id="ARBA00022679"/>
    </source>
</evidence>
<keyword evidence="1" id="KW-0808">Transferase</keyword>
<dbReference type="GO" id="GO:0005737">
    <property type="term" value="C:cytoplasm"/>
    <property type="evidence" value="ECO:0007669"/>
    <property type="project" value="TreeGrafter"/>
</dbReference>
<dbReference type="InterPro" id="IPR001206">
    <property type="entry name" value="Diacylglycerol_kinase_cat_dom"/>
</dbReference>
<evidence type="ECO:0000256" key="3">
    <source>
        <dbReference type="ARBA" id="ARBA00022777"/>
    </source>
</evidence>
<keyword evidence="7" id="KW-1185">Reference proteome</keyword>
<dbReference type="Pfam" id="PF19279">
    <property type="entry name" value="YegS_C"/>
    <property type="match status" value="1"/>
</dbReference>
<evidence type="ECO:0000313" key="7">
    <source>
        <dbReference type="Proteomes" id="UP000053424"/>
    </source>
</evidence>
<dbReference type="GO" id="GO:0016020">
    <property type="term" value="C:membrane"/>
    <property type="evidence" value="ECO:0007669"/>
    <property type="project" value="TreeGrafter"/>
</dbReference>
<dbReference type="Proteomes" id="UP000053424">
    <property type="component" value="Unassembled WGS sequence"/>
</dbReference>
<evidence type="ECO:0000256" key="4">
    <source>
        <dbReference type="ARBA" id="ARBA00022840"/>
    </source>
</evidence>
<dbReference type="InterPro" id="IPR017438">
    <property type="entry name" value="ATP-NAD_kinase_N"/>
</dbReference>
<sequence length="483" mass="52759">MSQMSIEIHAGPTSHFTLSLNATTLSVQKTFKSQPTSHHEIGHRYILRAQFKDETRSLSLAYLARKNKASLGLVVIEGGVEEPAVSRAKAWAEALMKAVYDDIGLKRSRRFMVFVNPYGGTKKGAAIFARKVEPIFKATGCSLEVLYTSRQGHAHDVCQKLPLEFDAVITVSGDGLIHEVLNGFAKHADPLKALATPVAPIPTGSGNGLSLNLLGIEEGFDVMAATLNAIKGQPMKVDLFSMTQGGKRSVSFMSQAVGLMADLDIGTDNLRWMGETRFTYGLLRGLLRFKPCPVQLSLKLAETDKEKMAAAVHSREKQKREMVAVSTADSPDKTGVSLSPLEHVHTDEEGWTIFDESILSVYAGKGPYVARDFMAFPVSLPDDGLIDVMAMTTSSRGDLIAAMDGATKGRSFWHPSVHYVKAHAYRIKPLKAKGYLSVDGEPYPFEEFQVEVHQGMGTLLSLYGHYAAKLEFRAPGSRHTQGT</sequence>
<accession>A0A0C3CY53</accession>
<dbReference type="Gene3D" id="3.40.50.10330">
    <property type="entry name" value="Probable inorganic polyphosphate/atp-NAD kinase, domain 1"/>
    <property type="match status" value="1"/>
</dbReference>
<feature type="domain" description="DAGKc" evidence="5">
    <location>
        <begin position="106"/>
        <end position="246"/>
    </location>
</feature>
<evidence type="ECO:0000259" key="5">
    <source>
        <dbReference type="PROSITE" id="PS50146"/>
    </source>
</evidence>
<dbReference type="GO" id="GO:0005524">
    <property type="term" value="F:ATP binding"/>
    <property type="evidence" value="ECO:0007669"/>
    <property type="project" value="UniProtKB-KW"/>
</dbReference>
<reference evidence="7" key="2">
    <citation type="submission" date="2015-01" db="EMBL/GenBank/DDBJ databases">
        <title>Evolutionary Origins and Diversification of the Mycorrhizal Mutualists.</title>
        <authorList>
            <consortium name="DOE Joint Genome Institute"/>
            <consortium name="Mycorrhizal Genomics Consortium"/>
            <person name="Kohler A."/>
            <person name="Kuo A."/>
            <person name="Nagy L.G."/>
            <person name="Floudas D."/>
            <person name="Copeland A."/>
            <person name="Barry K.W."/>
            <person name="Cichocki N."/>
            <person name="Veneault-Fourrey C."/>
            <person name="LaButti K."/>
            <person name="Lindquist E.A."/>
            <person name="Lipzen A."/>
            <person name="Lundell T."/>
            <person name="Morin E."/>
            <person name="Murat C."/>
            <person name="Riley R."/>
            <person name="Ohm R."/>
            <person name="Sun H."/>
            <person name="Tunlid A."/>
            <person name="Henrissat B."/>
            <person name="Grigoriev I.V."/>
            <person name="Hibbett D.S."/>
            <person name="Martin F."/>
        </authorList>
    </citation>
    <scope>NUCLEOTIDE SEQUENCE [LARGE SCALE GENOMIC DNA]</scope>
    <source>
        <strain evidence="7">h7</strain>
    </source>
</reference>
<dbReference type="GO" id="GO:0046512">
    <property type="term" value="P:sphingosine biosynthetic process"/>
    <property type="evidence" value="ECO:0007669"/>
    <property type="project" value="TreeGrafter"/>
</dbReference>
<dbReference type="GO" id="GO:0001727">
    <property type="term" value="F:lipid kinase activity"/>
    <property type="evidence" value="ECO:0007669"/>
    <property type="project" value="TreeGrafter"/>
</dbReference>
<dbReference type="STRING" id="686832.A0A0C3CY53"/>
<protein>
    <recommendedName>
        <fullName evidence="5">DAGKc domain-containing protein</fullName>
    </recommendedName>
</protein>
<keyword evidence="2" id="KW-0547">Nucleotide-binding</keyword>